<keyword evidence="2" id="KW-0808">Transferase</keyword>
<dbReference type="Gene3D" id="1.10.510.10">
    <property type="entry name" value="Transferase(Phosphotransferase) domain 1"/>
    <property type="match status" value="1"/>
</dbReference>
<dbReference type="Proteomes" id="UP000178912">
    <property type="component" value="Unassembled WGS sequence"/>
</dbReference>
<dbReference type="GO" id="GO:0005634">
    <property type="term" value="C:nucleus"/>
    <property type="evidence" value="ECO:0007669"/>
    <property type="project" value="TreeGrafter"/>
</dbReference>
<protein>
    <recommendedName>
        <fullName evidence="6">Protein kinase domain-containing protein</fullName>
    </recommendedName>
</protein>
<accession>A0A1E1LMI3</accession>
<keyword evidence="1" id="KW-0723">Serine/threonine-protein kinase</keyword>
<dbReference type="PANTHER" id="PTHR45646:SF11">
    <property type="entry name" value="SERINE_THREONINE-PROTEIN KINASE DOA"/>
    <property type="match status" value="1"/>
</dbReference>
<evidence type="ECO:0000256" key="1">
    <source>
        <dbReference type="ARBA" id="ARBA00022527"/>
    </source>
</evidence>
<dbReference type="Pfam" id="PF00069">
    <property type="entry name" value="Pkinase"/>
    <property type="match status" value="1"/>
</dbReference>
<dbReference type="InterPro" id="IPR011009">
    <property type="entry name" value="Kinase-like_dom_sf"/>
</dbReference>
<dbReference type="SMART" id="SM00220">
    <property type="entry name" value="S_TKc"/>
    <property type="match status" value="1"/>
</dbReference>
<evidence type="ECO:0000256" key="2">
    <source>
        <dbReference type="ARBA" id="ARBA00022679"/>
    </source>
</evidence>
<keyword evidence="5" id="KW-0067">ATP-binding</keyword>
<dbReference type="InterPro" id="IPR000719">
    <property type="entry name" value="Prot_kinase_dom"/>
</dbReference>
<evidence type="ECO:0000256" key="3">
    <source>
        <dbReference type="ARBA" id="ARBA00022741"/>
    </source>
</evidence>
<evidence type="ECO:0000256" key="5">
    <source>
        <dbReference type="ARBA" id="ARBA00022840"/>
    </source>
</evidence>
<evidence type="ECO:0000313" key="8">
    <source>
        <dbReference type="Proteomes" id="UP000178912"/>
    </source>
</evidence>
<dbReference type="Gene3D" id="3.30.200.20">
    <property type="entry name" value="Phosphorylase Kinase, domain 1"/>
    <property type="match status" value="1"/>
</dbReference>
<reference evidence="8" key="1">
    <citation type="submission" date="2016-03" db="EMBL/GenBank/DDBJ databases">
        <authorList>
            <person name="Guldener U."/>
        </authorList>
    </citation>
    <scope>NUCLEOTIDE SEQUENCE [LARGE SCALE GENOMIC DNA]</scope>
    <source>
        <strain evidence="8">04CH-RAC-A.6.1</strain>
    </source>
</reference>
<dbReference type="PROSITE" id="PS50011">
    <property type="entry name" value="PROTEIN_KINASE_DOM"/>
    <property type="match status" value="1"/>
</dbReference>
<dbReference type="OrthoDB" id="5979581at2759"/>
<name>A0A1E1LMI3_9HELO</name>
<keyword evidence="4" id="KW-0418">Kinase</keyword>
<sequence length="370" mass="42468">MFKQLGRMVKPCRKSLPFVLSKQIKTLCPEPRILPSDVLVEEEQVPGYRPEFFYPADPGRVLNNRYKILTKIGWGTSSTVWLAEDLERTTIPYVTLKITTSNPDFEDMVLHELDINKRLTKDPSPPGFAFVRAAIDDFVATGPTGVTHLYLKADNILMSFEDLDVIEEYVKAQGDHPMPRKTVSDRNIYLSYNDFGTLKSYWMLPKIVDFGLAHTVDGAEPLRHPIQPPLYYAPEVLLGVPWSYSADIWNLGVLLFEPLENKELFTHLKSQNGVYTAQAHLAEMIALLGPPPQKLIDQEKHWRGIPWKRYFNQPETIPKGVKLDDCIKCMSGEEKALFLSFVRKMLHWLPEDRKTAKELREDPWLQSGLD</sequence>
<gene>
    <name evidence="7" type="ORF">RAG0_15793</name>
</gene>
<dbReference type="SUPFAM" id="SSF56112">
    <property type="entry name" value="Protein kinase-like (PK-like)"/>
    <property type="match status" value="1"/>
</dbReference>
<evidence type="ECO:0000313" key="7">
    <source>
        <dbReference type="EMBL" id="CZT11718.1"/>
    </source>
</evidence>
<dbReference type="AlphaFoldDB" id="A0A1E1LMI3"/>
<evidence type="ECO:0000259" key="6">
    <source>
        <dbReference type="PROSITE" id="PS50011"/>
    </source>
</evidence>
<dbReference type="EMBL" id="FJUX01000146">
    <property type="protein sequence ID" value="CZT11718.1"/>
    <property type="molecule type" value="Genomic_DNA"/>
</dbReference>
<organism evidence="7 8">
    <name type="scientific">Rhynchosporium agropyri</name>
    <dbReference type="NCBI Taxonomy" id="914238"/>
    <lineage>
        <taxon>Eukaryota</taxon>
        <taxon>Fungi</taxon>
        <taxon>Dikarya</taxon>
        <taxon>Ascomycota</taxon>
        <taxon>Pezizomycotina</taxon>
        <taxon>Leotiomycetes</taxon>
        <taxon>Helotiales</taxon>
        <taxon>Ploettnerulaceae</taxon>
        <taxon>Rhynchosporium</taxon>
    </lineage>
</organism>
<dbReference type="InterPro" id="IPR051175">
    <property type="entry name" value="CLK_kinases"/>
</dbReference>
<keyword evidence="3" id="KW-0547">Nucleotide-binding</keyword>
<dbReference type="PANTHER" id="PTHR45646">
    <property type="entry name" value="SERINE/THREONINE-PROTEIN KINASE DOA-RELATED"/>
    <property type="match status" value="1"/>
</dbReference>
<evidence type="ECO:0000256" key="4">
    <source>
        <dbReference type="ARBA" id="ARBA00022777"/>
    </source>
</evidence>
<dbReference type="GO" id="GO:0043484">
    <property type="term" value="P:regulation of RNA splicing"/>
    <property type="evidence" value="ECO:0007669"/>
    <property type="project" value="TreeGrafter"/>
</dbReference>
<proteinExistence type="predicted"/>
<dbReference type="GO" id="GO:0005524">
    <property type="term" value="F:ATP binding"/>
    <property type="evidence" value="ECO:0007669"/>
    <property type="project" value="UniProtKB-KW"/>
</dbReference>
<keyword evidence="8" id="KW-1185">Reference proteome</keyword>
<feature type="domain" description="Protein kinase" evidence="6">
    <location>
        <begin position="66"/>
        <end position="365"/>
    </location>
</feature>
<dbReference type="GO" id="GO:0004674">
    <property type="term" value="F:protein serine/threonine kinase activity"/>
    <property type="evidence" value="ECO:0007669"/>
    <property type="project" value="UniProtKB-KW"/>
</dbReference>